<dbReference type="STRING" id="180498.A0A067KW48"/>
<evidence type="ECO:0000313" key="2">
    <source>
        <dbReference type="EMBL" id="KDP36074.1"/>
    </source>
</evidence>
<organism evidence="2 3">
    <name type="scientific">Jatropha curcas</name>
    <name type="common">Barbados nut</name>
    <dbReference type="NCBI Taxonomy" id="180498"/>
    <lineage>
        <taxon>Eukaryota</taxon>
        <taxon>Viridiplantae</taxon>
        <taxon>Streptophyta</taxon>
        <taxon>Embryophyta</taxon>
        <taxon>Tracheophyta</taxon>
        <taxon>Spermatophyta</taxon>
        <taxon>Magnoliopsida</taxon>
        <taxon>eudicotyledons</taxon>
        <taxon>Gunneridae</taxon>
        <taxon>Pentapetalae</taxon>
        <taxon>rosids</taxon>
        <taxon>fabids</taxon>
        <taxon>Malpighiales</taxon>
        <taxon>Euphorbiaceae</taxon>
        <taxon>Crotonoideae</taxon>
        <taxon>Jatropheae</taxon>
        <taxon>Jatropha</taxon>
    </lineage>
</organism>
<keyword evidence="3" id="KW-1185">Reference proteome</keyword>
<protein>
    <submittedName>
        <fullName evidence="2">Uncharacterized protein</fullName>
    </submittedName>
</protein>
<gene>
    <name evidence="2" type="ORF">JCGZ_08718</name>
</gene>
<sequence>MTSSNNSMGVGFMAAFAVSGSVVLIARQLHKRLVSDFMKQIEFELFGSKRSCPGNNKKRVRFAEDVIEPSRNNKEYRNKHLLKINNNNNNNKQGYCGAKLLEAMPLNRQILYKGIIEYKSLKGYNM</sequence>
<proteinExistence type="predicted"/>
<dbReference type="EMBL" id="KK914453">
    <property type="protein sequence ID" value="KDP36074.1"/>
    <property type="molecule type" value="Genomic_DNA"/>
</dbReference>
<dbReference type="Proteomes" id="UP000027138">
    <property type="component" value="Unassembled WGS sequence"/>
</dbReference>
<keyword evidence="1" id="KW-0812">Transmembrane</keyword>
<evidence type="ECO:0000256" key="1">
    <source>
        <dbReference type="SAM" id="Phobius"/>
    </source>
</evidence>
<feature type="transmembrane region" description="Helical" evidence="1">
    <location>
        <begin position="6"/>
        <end position="26"/>
    </location>
</feature>
<accession>A0A067KW48</accession>
<evidence type="ECO:0000313" key="3">
    <source>
        <dbReference type="Proteomes" id="UP000027138"/>
    </source>
</evidence>
<dbReference type="OrthoDB" id="1904110at2759"/>
<keyword evidence="1" id="KW-0472">Membrane</keyword>
<dbReference type="AlphaFoldDB" id="A0A067KW48"/>
<dbReference type="PANTHER" id="PTHR33564:SF8">
    <property type="entry name" value="TRANSMEMBRANE PROTEIN"/>
    <property type="match status" value="1"/>
</dbReference>
<keyword evidence="1" id="KW-1133">Transmembrane helix</keyword>
<reference evidence="2 3" key="1">
    <citation type="journal article" date="2014" name="PLoS ONE">
        <title>Global Analysis of Gene Expression Profiles in Physic Nut (Jatropha curcas L.) Seedlings Exposed to Salt Stress.</title>
        <authorList>
            <person name="Zhang L."/>
            <person name="Zhang C."/>
            <person name="Wu P."/>
            <person name="Chen Y."/>
            <person name="Li M."/>
            <person name="Jiang H."/>
            <person name="Wu G."/>
        </authorList>
    </citation>
    <scope>NUCLEOTIDE SEQUENCE [LARGE SCALE GENOMIC DNA]</scope>
    <source>
        <strain evidence="3">cv. GZQX0401</strain>
        <tissue evidence="2">Young leaves</tissue>
    </source>
</reference>
<dbReference type="PANTHER" id="PTHR33564">
    <property type="entry name" value="TRANSMEMBRANE PROTEIN"/>
    <property type="match status" value="1"/>
</dbReference>
<name>A0A067KW48_JATCU</name>